<dbReference type="AlphaFoldDB" id="G2KLD3"/>
<feature type="region of interest" description="Disordered" evidence="1">
    <location>
        <begin position="74"/>
        <end position="107"/>
    </location>
</feature>
<proteinExistence type="predicted"/>
<sequence length="107" mass="12186">MKVELEIECTPEEARAFFGLPNIAPMQDRMMKEMEDRILENIRNLDPETLVNTWMPMTINSWNEMQKMFWSQMGQSMPNMPGMPGFGTQSGSAAADEAKAKKPAKDK</sequence>
<name>G2KLD3_MICAA</name>
<dbReference type="RefSeq" id="WP_014101592.1">
    <property type="nucleotide sequence ID" value="NC_016026.1"/>
</dbReference>
<reference evidence="2 3" key="1">
    <citation type="journal article" date="2011" name="BMC Genomics">
        <title>Genomic insights into an obligate epibiotic bacterial predator: Micavibrio aeruginosavorus ARL-13.</title>
        <authorList>
            <person name="Wang Z."/>
            <person name="Kadouri D."/>
            <person name="Wu M."/>
        </authorList>
    </citation>
    <scope>NUCLEOTIDE SEQUENCE [LARGE SCALE GENOMIC DNA]</scope>
    <source>
        <strain evidence="2 3">ARL-13</strain>
    </source>
</reference>
<dbReference type="eggNOG" id="COG3266">
    <property type="taxonomic scope" value="Bacteria"/>
</dbReference>
<accession>G2KLD3</accession>
<organism evidence="2 3">
    <name type="scientific">Micavibrio aeruginosavorus (strain ARL-13)</name>
    <dbReference type="NCBI Taxonomy" id="856793"/>
    <lineage>
        <taxon>Bacteria</taxon>
        <taxon>Pseudomonadati</taxon>
        <taxon>Bdellovibrionota</taxon>
        <taxon>Bdellovibrionia</taxon>
        <taxon>Bdellovibrionales</taxon>
        <taxon>Pseudobdellovibrionaceae</taxon>
        <taxon>Micavibrio</taxon>
    </lineage>
</organism>
<evidence type="ECO:0000256" key="1">
    <source>
        <dbReference type="SAM" id="MobiDB-lite"/>
    </source>
</evidence>
<evidence type="ECO:0000313" key="3">
    <source>
        <dbReference type="Proteomes" id="UP000009286"/>
    </source>
</evidence>
<dbReference type="Pfam" id="PF20099">
    <property type="entry name" value="DUF6489"/>
    <property type="match status" value="1"/>
</dbReference>
<protein>
    <submittedName>
        <fullName evidence="2">Uncharacterized domain protein</fullName>
    </submittedName>
</protein>
<keyword evidence="3" id="KW-1185">Reference proteome</keyword>
<dbReference type="STRING" id="856793.MICA_21"/>
<dbReference type="KEGG" id="mai:MICA_21"/>
<dbReference type="EMBL" id="CP002382">
    <property type="protein sequence ID" value="AEP08369.1"/>
    <property type="molecule type" value="Genomic_DNA"/>
</dbReference>
<dbReference type="OrthoDB" id="5740990at2"/>
<dbReference type="InterPro" id="IPR045502">
    <property type="entry name" value="DUF6489"/>
</dbReference>
<feature type="compositionally biased region" description="Basic and acidic residues" evidence="1">
    <location>
        <begin position="96"/>
        <end position="107"/>
    </location>
</feature>
<evidence type="ECO:0000313" key="2">
    <source>
        <dbReference type="EMBL" id="AEP08369.1"/>
    </source>
</evidence>
<gene>
    <name evidence="2" type="ordered locus">MICA_21</name>
</gene>
<dbReference type="HOGENOM" id="CLU_132026_1_0_5"/>
<dbReference type="Proteomes" id="UP000009286">
    <property type="component" value="Chromosome"/>
</dbReference>